<dbReference type="AlphaFoldDB" id="A0A2U1S5Z4"/>
<gene>
    <name evidence="13" type="primary">ywlC</name>
    <name evidence="13" type="ORF">MBBWO_13100</name>
</gene>
<dbReference type="InterPro" id="IPR017945">
    <property type="entry name" value="DHBP_synth_RibB-like_a/b_dom"/>
</dbReference>
<evidence type="ECO:0000256" key="1">
    <source>
        <dbReference type="ARBA" id="ARBA00004496"/>
    </source>
</evidence>
<evidence type="ECO:0000259" key="12">
    <source>
        <dbReference type="PROSITE" id="PS51163"/>
    </source>
</evidence>
<accession>A0A2U1S5Z4</accession>
<dbReference type="NCBIfam" id="TIGR00057">
    <property type="entry name" value="L-threonylcarbamoyladenylate synthase"/>
    <property type="match status" value="1"/>
</dbReference>
<evidence type="ECO:0000313" key="13">
    <source>
        <dbReference type="EMBL" id="PWB84997.1"/>
    </source>
</evidence>
<dbReference type="Pfam" id="PF01300">
    <property type="entry name" value="Sua5_yciO_yrdC"/>
    <property type="match status" value="1"/>
</dbReference>
<proteinExistence type="inferred from homology"/>
<name>A0A2U1S5Z4_9EURY</name>
<evidence type="ECO:0000256" key="8">
    <source>
        <dbReference type="ARBA" id="ARBA00022741"/>
    </source>
</evidence>
<dbReference type="GO" id="GO:0005524">
    <property type="term" value="F:ATP binding"/>
    <property type="evidence" value="ECO:0007669"/>
    <property type="project" value="UniProtKB-KW"/>
</dbReference>
<dbReference type="GO" id="GO:0003725">
    <property type="term" value="F:double-stranded RNA binding"/>
    <property type="evidence" value="ECO:0007669"/>
    <property type="project" value="InterPro"/>
</dbReference>
<dbReference type="InterPro" id="IPR006070">
    <property type="entry name" value="Sua5-like_dom"/>
</dbReference>
<dbReference type="Gene3D" id="3.90.870.10">
    <property type="entry name" value="DHBP synthase"/>
    <property type="match status" value="1"/>
</dbReference>
<evidence type="ECO:0000256" key="5">
    <source>
        <dbReference type="ARBA" id="ARBA00022679"/>
    </source>
</evidence>
<dbReference type="GO" id="GO:0006450">
    <property type="term" value="P:regulation of translational fidelity"/>
    <property type="evidence" value="ECO:0007669"/>
    <property type="project" value="TreeGrafter"/>
</dbReference>
<dbReference type="GO" id="GO:0000049">
    <property type="term" value="F:tRNA binding"/>
    <property type="evidence" value="ECO:0007669"/>
    <property type="project" value="TreeGrafter"/>
</dbReference>
<sequence>MRILKTNNENPDKEVIEEAIRVMAHGGIVLYPTDTVYGLGVNIFNKKAVRRIYDIKKRSLMKPLSIIVSSKDAISHVANLRTRDKIYVDKFLPGPYTLILNKTKIVPRVVTSGLKHVGVRIPDNEIACRISDLFPVTTTSANLSDHEVCETPDEILDQLNHDVDLVIDVGKLKRNKPSTIINLTSEKPIILER</sequence>
<dbReference type="Proteomes" id="UP000245577">
    <property type="component" value="Unassembled WGS sequence"/>
</dbReference>
<dbReference type="RefSeq" id="WP_116670093.1">
    <property type="nucleotide sequence ID" value="NZ_MZGU01000006.1"/>
</dbReference>
<keyword evidence="7 13" id="KW-0548">Nucleotidyltransferase</keyword>
<keyword evidence="4" id="KW-0963">Cytoplasm</keyword>
<keyword evidence="5 13" id="KW-0808">Transferase</keyword>
<dbReference type="GO" id="GO:0061710">
    <property type="term" value="F:L-threonylcarbamoyladenylate synthase"/>
    <property type="evidence" value="ECO:0007669"/>
    <property type="project" value="UniProtKB-EC"/>
</dbReference>
<evidence type="ECO:0000256" key="7">
    <source>
        <dbReference type="ARBA" id="ARBA00022695"/>
    </source>
</evidence>
<evidence type="ECO:0000313" key="14">
    <source>
        <dbReference type="Proteomes" id="UP000245577"/>
    </source>
</evidence>
<keyword evidence="14" id="KW-1185">Reference proteome</keyword>
<keyword evidence="6" id="KW-0819">tRNA processing</keyword>
<dbReference type="EC" id="2.7.7.87" evidence="3"/>
<comment type="similarity">
    <text evidence="2">Belongs to the SUA5 family.</text>
</comment>
<dbReference type="InterPro" id="IPR050156">
    <property type="entry name" value="TC-AMP_synthase_SUA5"/>
</dbReference>
<comment type="catalytic activity">
    <reaction evidence="11">
        <text>L-threonine + hydrogencarbonate + ATP = L-threonylcarbamoyladenylate + diphosphate + H2O</text>
        <dbReference type="Rhea" id="RHEA:36407"/>
        <dbReference type="ChEBI" id="CHEBI:15377"/>
        <dbReference type="ChEBI" id="CHEBI:17544"/>
        <dbReference type="ChEBI" id="CHEBI:30616"/>
        <dbReference type="ChEBI" id="CHEBI:33019"/>
        <dbReference type="ChEBI" id="CHEBI:57926"/>
        <dbReference type="ChEBI" id="CHEBI:73682"/>
        <dbReference type="EC" id="2.7.7.87"/>
    </reaction>
</comment>
<dbReference type="GO" id="GO:0005737">
    <property type="term" value="C:cytoplasm"/>
    <property type="evidence" value="ECO:0007669"/>
    <property type="project" value="UniProtKB-SubCell"/>
</dbReference>
<evidence type="ECO:0000256" key="11">
    <source>
        <dbReference type="ARBA" id="ARBA00048366"/>
    </source>
</evidence>
<dbReference type="OrthoDB" id="39992at2157"/>
<evidence type="ECO:0000256" key="10">
    <source>
        <dbReference type="ARBA" id="ARBA00029774"/>
    </source>
</evidence>
<dbReference type="EMBL" id="MZGU01000006">
    <property type="protein sequence ID" value="PWB84997.1"/>
    <property type="molecule type" value="Genomic_DNA"/>
</dbReference>
<evidence type="ECO:0000256" key="3">
    <source>
        <dbReference type="ARBA" id="ARBA00012584"/>
    </source>
</evidence>
<dbReference type="GO" id="GO:0008033">
    <property type="term" value="P:tRNA processing"/>
    <property type="evidence" value="ECO:0007669"/>
    <property type="project" value="UniProtKB-KW"/>
</dbReference>
<keyword evidence="8" id="KW-0547">Nucleotide-binding</keyword>
<dbReference type="SUPFAM" id="SSF55821">
    <property type="entry name" value="YrdC/RibB"/>
    <property type="match status" value="1"/>
</dbReference>
<comment type="subcellular location">
    <subcellularLocation>
        <location evidence="1">Cytoplasm</location>
    </subcellularLocation>
</comment>
<dbReference type="PANTHER" id="PTHR17490">
    <property type="entry name" value="SUA5"/>
    <property type="match status" value="1"/>
</dbReference>
<evidence type="ECO:0000256" key="9">
    <source>
        <dbReference type="ARBA" id="ARBA00022840"/>
    </source>
</evidence>
<dbReference type="PANTHER" id="PTHR17490:SF16">
    <property type="entry name" value="THREONYLCARBAMOYL-AMP SYNTHASE"/>
    <property type="match status" value="1"/>
</dbReference>
<reference evidence="13 14" key="1">
    <citation type="submission" date="2017-03" db="EMBL/GenBank/DDBJ databases">
        <title>Genome sequence of Methanobrevibacter wosei.</title>
        <authorList>
            <person name="Poehlein A."/>
            <person name="Seedorf H."/>
            <person name="Daniel R."/>
        </authorList>
    </citation>
    <scope>NUCLEOTIDE SEQUENCE [LARGE SCALE GENOMIC DNA]</scope>
    <source>
        <strain evidence="13 14">DSM 11979</strain>
    </source>
</reference>
<evidence type="ECO:0000256" key="2">
    <source>
        <dbReference type="ARBA" id="ARBA00007663"/>
    </source>
</evidence>
<protein>
    <recommendedName>
        <fullName evidence="10">L-threonylcarbamoyladenylate synthase</fullName>
        <ecNumber evidence="3">2.7.7.87</ecNumber>
    </recommendedName>
    <alternativeName>
        <fullName evidence="10">L-threonylcarbamoyladenylate synthase</fullName>
    </alternativeName>
</protein>
<feature type="domain" description="YrdC-like" evidence="12">
    <location>
        <begin position="13"/>
        <end position="193"/>
    </location>
</feature>
<evidence type="ECO:0000256" key="4">
    <source>
        <dbReference type="ARBA" id="ARBA00022490"/>
    </source>
</evidence>
<evidence type="ECO:0000256" key="6">
    <source>
        <dbReference type="ARBA" id="ARBA00022694"/>
    </source>
</evidence>
<dbReference type="PROSITE" id="PS51163">
    <property type="entry name" value="YRDC"/>
    <property type="match status" value="1"/>
</dbReference>
<comment type="caution">
    <text evidence="13">The sequence shown here is derived from an EMBL/GenBank/DDBJ whole genome shotgun (WGS) entry which is preliminary data.</text>
</comment>
<organism evidence="13 14">
    <name type="scientific">Methanobrevibacter woesei</name>
    <dbReference type="NCBI Taxonomy" id="190976"/>
    <lineage>
        <taxon>Archaea</taxon>
        <taxon>Methanobacteriati</taxon>
        <taxon>Methanobacteriota</taxon>
        <taxon>Methanomada group</taxon>
        <taxon>Methanobacteria</taxon>
        <taxon>Methanobacteriales</taxon>
        <taxon>Methanobacteriaceae</taxon>
        <taxon>Methanobrevibacter</taxon>
    </lineage>
</organism>
<keyword evidence="9" id="KW-0067">ATP-binding</keyword>